<proteinExistence type="predicted"/>
<sequence length="121" mass="13483">MVHFASFHFPSPAQHDSYACIDKSPRVAPPPPRLRRRRARTGDGRRFPTSGRSYFLLPSFSVFGATCTHQWSRLTPGAGGLSSARAQHEGMMSLLPEDVLANILYRLAPRFLTISRSVCKP</sequence>
<dbReference type="InterPro" id="IPR036047">
    <property type="entry name" value="F-box-like_dom_sf"/>
</dbReference>
<evidence type="ECO:0000313" key="3">
    <source>
        <dbReference type="Proteomes" id="UP000026962"/>
    </source>
</evidence>
<evidence type="ECO:0000313" key="2">
    <source>
        <dbReference type="EnsemblPlants" id="OPUNC10G16460.1"/>
    </source>
</evidence>
<reference evidence="2" key="2">
    <citation type="submission" date="2018-05" db="EMBL/GenBank/DDBJ databases">
        <title>OpunRS2 (Oryza punctata Reference Sequence Version 2).</title>
        <authorList>
            <person name="Zhang J."/>
            <person name="Kudrna D."/>
            <person name="Lee S."/>
            <person name="Talag J."/>
            <person name="Welchert J."/>
            <person name="Wing R.A."/>
        </authorList>
    </citation>
    <scope>NUCLEOTIDE SEQUENCE [LARGE SCALE GENOMIC DNA]</scope>
</reference>
<evidence type="ECO:0008006" key="4">
    <source>
        <dbReference type="Google" id="ProtNLM"/>
    </source>
</evidence>
<dbReference type="Proteomes" id="UP000026962">
    <property type="component" value="Chromosome 10"/>
</dbReference>
<dbReference type="EnsemblPlants" id="OPUNC10G16460.1">
    <property type="protein sequence ID" value="OPUNC10G16460.1"/>
    <property type="gene ID" value="OPUNC10G16460"/>
</dbReference>
<feature type="region of interest" description="Disordered" evidence="1">
    <location>
        <begin position="20"/>
        <end position="46"/>
    </location>
</feature>
<organism evidence="2">
    <name type="scientific">Oryza punctata</name>
    <name type="common">Red rice</name>
    <dbReference type="NCBI Taxonomy" id="4537"/>
    <lineage>
        <taxon>Eukaryota</taxon>
        <taxon>Viridiplantae</taxon>
        <taxon>Streptophyta</taxon>
        <taxon>Embryophyta</taxon>
        <taxon>Tracheophyta</taxon>
        <taxon>Spermatophyta</taxon>
        <taxon>Magnoliopsida</taxon>
        <taxon>Liliopsida</taxon>
        <taxon>Poales</taxon>
        <taxon>Poaceae</taxon>
        <taxon>BOP clade</taxon>
        <taxon>Oryzoideae</taxon>
        <taxon>Oryzeae</taxon>
        <taxon>Oryzinae</taxon>
        <taxon>Oryza</taxon>
    </lineage>
</organism>
<dbReference type="AlphaFoldDB" id="A0A0E0MAK0"/>
<reference evidence="2" key="1">
    <citation type="submission" date="2015-04" db="UniProtKB">
        <authorList>
            <consortium name="EnsemblPlants"/>
        </authorList>
    </citation>
    <scope>IDENTIFICATION</scope>
</reference>
<evidence type="ECO:0000256" key="1">
    <source>
        <dbReference type="SAM" id="MobiDB-lite"/>
    </source>
</evidence>
<dbReference type="SUPFAM" id="SSF81383">
    <property type="entry name" value="F-box domain"/>
    <property type="match status" value="1"/>
</dbReference>
<dbReference type="HOGENOM" id="CLU_2041821_0_0_1"/>
<name>A0A0E0MAK0_ORYPU</name>
<accession>A0A0E0MAK0</accession>
<keyword evidence="3" id="KW-1185">Reference proteome</keyword>
<dbReference type="Gramene" id="OPUNC10G16460.1">
    <property type="protein sequence ID" value="OPUNC10G16460.1"/>
    <property type="gene ID" value="OPUNC10G16460"/>
</dbReference>
<protein>
    <recommendedName>
        <fullName evidence="4">F-box domain-containing protein</fullName>
    </recommendedName>
</protein>